<reference evidence="2" key="1">
    <citation type="submission" date="2018-02" db="EMBL/GenBank/DDBJ databases">
        <authorList>
            <person name="Moore K."/>
            <person name="Momper L."/>
        </authorList>
    </citation>
    <scope>NUCLEOTIDE SEQUENCE [LARGE SCALE GENOMIC DNA]</scope>
    <source>
        <strain evidence="2">ULC18</strain>
    </source>
</reference>
<keyword evidence="2" id="KW-1185">Reference proteome</keyword>
<protein>
    <submittedName>
        <fullName evidence="1">Uncharacterized protein</fullName>
    </submittedName>
</protein>
<evidence type="ECO:0000313" key="2">
    <source>
        <dbReference type="Proteomes" id="UP000239576"/>
    </source>
</evidence>
<name>A0A2T1ENS6_9CYAN</name>
<dbReference type="EMBL" id="PVWK01000014">
    <property type="protein sequence ID" value="PSB34365.1"/>
    <property type="molecule type" value="Genomic_DNA"/>
</dbReference>
<reference evidence="1 2" key="2">
    <citation type="submission" date="2018-03" db="EMBL/GenBank/DDBJ databases">
        <title>The ancient ancestry and fast evolution of plastids.</title>
        <authorList>
            <person name="Moore K.R."/>
            <person name="Magnabosco C."/>
            <person name="Momper L."/>
            <person name="Gold D.A."/>
            <person name="Bosak T."/>
            <person name="Fournier G.P."/>
        </authorList>
    </citation>
    <scope>NUCLEOTIDE SEQUENCE [LARGE SCALE GENOMIC DNA]</scope>
    <source>
        <strain evidence="1 2">ULC18</strain>
    </source>
</reference>
<organism evidence="1 2">
    <name type="scientific">Stenomitos frigidus ULC18</name>
    <dbReference type="NCBI Taxonomy" id="2107698"/>
    <lineage>
        <taxon>Bacteria</taxon>
        <taxon>Bacillati</taxon>
        <taxon>Cyanobacteriota</taxon>
        <taxon>Cyanophyceae</taxon>
        <taxon>Leptolyngbyales</taxon>
        <taxon>Leptolyngbyaceae</taxon>
        <taxon>Stenomitos</taxon>
    </lineage>
</organism>
<evidence type="ECO:0000313" key="1">
    <source>
        <dbReference type="EMBL" id="PSB34365.1"/>
    </source>
</evidence>
<gene>
    <name evidence="1" type="ORF">C7B82_02545</name>
</gene>
<dbReference type="Proteomes" id="UP000239576">
    <property type="component" value="Unassembled WGS sequence"/>
</dbReference>
<comment type="caution">
    <text evidence="1">The sequence shown here is derived from an EMBL/GenBank/DDBJ whole genome shotgun (WGS) entry which is preliminary data.</text>
</comment>
<dbReference type="AlphaFoldDB" id="A0A2T1ENS6"/>
<accession>A0A2T1ENS6</accession>
<proteinExistence type="predicted"/>
<sequence length="114" mass="12603">MKNSCCCYFLLLVNDYFAKQPQDQIDIDLLFHSFESIVSDSRTHKAEQCAGSIRCTRGVPMLTTHFDRPPSTLAPANVPAIVNLRVNQAFPVLCSNYSGSQSSKPQFDQDGCGV</sequence>